<keyword evidence="3 8" id="KW-0547">Nucleotide-binding</keyword>
<evidence type="ECO:0000256" key="4">
    <source>
        <dbReference type="ARBA" id="ARBA00022840"/>
    </source>
</evidence>
<dbReference type="InterPro" id="IPR001412">
    <property type="entry name" value="aa-tRNA-synth_I_CS"/>
</dbReference>
<reference evidence="12 13" key="1">
    <citation type="submission" date="2020-08" db="EMBL/GenBank/DDBJ databases">
        <title>Genomic Encyclopedia of Type Strains, Phase III (KMG-III): the genomes of soil and plant-associated and newly described type strains.</title>
        <authorList>
            <person name="Whitman W."/>
        </authorList>
    </citation>
    <scope>NUCLEOTIDE SEQUENCE [LARGE SCALE GENOMIC DNA]</scope>
    <source>
        <strain evidence="12 13">CECT 3302</strain>
    </source>
</reference>
<dbReference type="Pfam" id="PF00133">
    <property type="entry name" value="tRNA-synt_1"/>
    <property type="match status" value="1"/>
</dbReference>
<dbReference type="AlphaFoldDB" id="A0A7W5A6D0"/>
<dbReference type="GO" id="GO:0005829">
    <property type="term" value="C:cytosol"/>
    <property type="evidence" value="ECO:0007669"/>
    <property type="project" value="TreeGrafter"/>
</dbReference>
<dbReference type="SUPFAM" id="SSF50677">
    <property type="entry name" value="ValRS/IleRS/LeuRS editing domain"/>
    <property type="match status" value="1"/>
</dbReference>
<feature type="short sequence motif" description="'HIGH' region" evidence="8">
    <location>
        <begin position="66"/>
        <end position="76"/>
    </location>
</feature>
<evidence type="ECO:0000256" key="2">
    <source>
        <dbReference type="ARBA" id="ARBA00022598"/>
    </source>
</evidence>
<organism evidence="12 13">
    <name type="scientific">Nocardioides albus</name>
    <dbReference type="NCBI Taxonomy" id="1841"/>
    <lineage>
        <taxon>Bacteria</taxon>
        <taxon>Bacillati</taxon>
        <taxon>Actinomycetota</taxon>
        <taxon>Actinomycetes</taxon>
        <taxon>Propionibacteriales</taxon>
        <taxon>Nocardioidaceae</taxon>
        <taxon>Nocardioides</taxon>
    </lineage>
</organism>
<dbReference type="InterPro" id="IPR002303">
    <property type="entry name" value="Valyl-tRNA_ligase"/>
</dbReference>
<protein>
    <recommendedName>
        <fullName evidence="8">Valine--tRNA ligase</fullName>
        <ecNumber evidence="8">6.1.1.9</ecNumber>
    </recommendedName>
    <alternativeName>
        <fullName evidence="8">Valyl-tRNA synthetase</fullName>
        <shortName evidence="8">ValRS</shortName>
    </alternativeName>
</protein>
<dbReference type="RefSeq" id="WP_183546824.1">
    <property type="nucleotide sequence ID" value="NZ_BMQT01000006.1"/>
</dbReference>
<name>A0A7W5A6D0_9ACTN</name>
<evidence type="ECO:0000259" key="10">
    <source>
        <dbReference type="Pfam" id="PF00133"/>
    </source>
</evidence>
<dbReference type="CDD" id="cd07962">
    <property type="entry name" value="Anticodon_Ia_Val"/>
    <property type="match status" value="1"/>
</dbReference>
<comment type="subcellular location">
    <subcellularLocation>
        <location evidence="8">Cytoplasm</location>
    </subcellularLocation>
</comment>
<accession>A0A7W5A6D0</accession>
<comment type="domain">
    <text evidence="8">ValRS has two distinct active sites: one for aminoacylation and one for editing. The misactivated threonine is translocated from the active site to the editing site.</text>
</comment>
<dbReference type="GO" id="GO:0004832">
    <property type="term" value="F:valine-tRNA ligase activity"/>
    <property type="evidence" value="ECO:0007669"/>
    <property type="project" value="UniProtKB-UniRule"/>
</dbReference>
<dbReference type="InterPro" id="IPR022874">
    <property type="entry name" value="Valine-tRNA_ligase_type_2"/>
</dbReference>
<dbReference type="Proteomes" id="UP000577707">
    <property type="component" value="Unassembled WGS sequence"/>
</dbReference>
<evidence type="ECO:0000259" key="11">
    <source>
        <dbReference type="Pfam" id="PF08264"/>
    </source>
</evidence>
<dbReference type="NCBIfam" id="NF000540">
    <property type="entry name" value="alt_ValS"/>
    <property type="match status" value="1"/>
</dbReference>
<evidence type="ECO:0000313" key="12">
    <source>
        <dbReference type="EMBL" id="MBB3090260.1"/>
    </source>
</evidence>
<evidence type="ECO:0000256" key="6">
    <source>
        <dbReference type="ARBA" id="ARBA00023146"/>
    </source>
</evidence>
<keyword evidence="2 8" id="KW-0436">Ligase</keyword>
<evidence type="ECO:0000256" key="7">
    <source>
        <dbReference type="ARBA" id="ARBA00047552"/>
    </source>
</evidence>
<dbReference type="InterPro" id="IPR014729">
    <property type="entry name" value="Rossmann-like_a/b/a_fold"/>
</dbReference>
<dbReference type="Pfam" id="PF08264">
    <property type="entry name" value="Anticodon_1"/>
    <property type="match status" value="1"/>
</dbReference>
<dbReference type="Gene3D" id="1.10.730.10">
    <property type="entry name" value="Isoleucyl-tRNA Synthetase, Domain 1"/>
    <property type="match status" value="1"/>
</dbReference>
<dbReference type="EC" id="6.1.1.9" evidence="8"/>
<dbReference type="PRINTS" id="PR00986">
    <property type="entry name" value="TRNASYNTHVAL"/>
</dbReference>
<dbReference type="InterPro" id="IPR048044">
    <property type="entry name" value="Valyl-tRNA_ligase_actino"/>
</dbReference>
<keyword evidence="1 8" id="KW-0963">Cytoplasm</keyword>
<dbReference type="HAMAP" id="MF_02005">
    <property type="entry name" value="Val_tRNA_synth_type2"/>
    <property type="match status" value="1"/>
</dbReference>
<dbReference type="NCBIfam" id="NF009687">
    <property type="entry name" value="PRK13208.1"/>
    <property type="match status" value="1"/>
</dbReference>
<gene>
    <name evidence="8" type="primary">valS</name>
    <name evidence="12" type="ORF">FHS12_003212</name>
</gene>
<evidence type="ECO:0000256" key="8">
    <source>
        <dbReference type="HAMAP-Rule" id="MF_02005"/>
    </source>
</evidence>
<keyword evidence="4 8" id="KW-0067">ATP-binding</keyword>
<keyword evidence="6 8" id="KW-0030">Aminoacyl-tRNA synthetase</keyword>
<evidence type="ECO:0000256" key="3">
    <source>
        <dbReference type="ARBA" id="ARBA00022741"/>
    </source>
</evidence>
<dbReference type="SUPFAM" id="SSF47323">
    <property type="entry name" value="Anticodon-binding domain of a subclass of class I aminoacyl-tRNA synthetases"/>
    <property type="match status" value="1"/>
</dbReference>
<comment type="caution">
    <text evidence="12">The sequence shown here is derived from an EMBL/GenBank/DDBJ whole genome shotgun (WGS) entry which is preliminary data.</text>
</comment>
<dbReference type="PROSITE" id="PS00178">
    <property type="entry name" value="AA_TRNA_LIGASE_I"/>
    <property type="match status" value="1"/>
</dbReference>
<keyword evidence="5 8" id="KW-0648">Protein biosynthesis</keyword>
<feature type="binding site" evidence="8">
    <location>
        <position position="607"/>
    </location>
    <ligand>
        <name>ATP</name>
        <dbReference type="ChEBI" id="CHEBI:30616"/>
    </ligand>
</feature>
<comment type="subunit">
    <text evidence="8">Monomer.</text>
</comment>
<dbReference type="InterPro" id="IPR002300">
    <property type="entry name" value="aa-tRNA-synth_Ia"/>
</dbReference>
<dbReference type="InterPro" id="IPR013155">
    <property type="entry name" value="M/V/L/I-tRNA-synth_anticd-bd"/>
</dbReference>
<feature type="domain" description="Aminoacyl-tRNA synthetase class Ia" evidence="10">
    <location>
        <begin position="37"/>
        <end position="639"/>
    </location>
</feature>
<dbReference type="Gene3D" id="3.40.50.620">
    <property type="entry name" value="HUPs"/>
    <property type="match status" value="2"/>
</dbReference>
<proteinExistence type="inferred from homology"/>
<feature type="domain" description="Methionyl/Valyl/Leucyl/Isoleucyl-tRNA synthetase anticodon-binding" evidence="11">
    <location>
        <begin position="686"/>
        <end position="827"/>
    </location>
</feature>
<dbReference type="GO" id="GO:0002161">
    <property type="term" value="F:aminoacyl-tRNA deacylase activity"/>
    <property type="evidence" value="ECO:0007669"/>
    <property type="project" value="InterPro"/>
</dbReference>
<evidence type="ECO:0000256" key="1">
    <source>
        <dbReference type="ARBA" id="ARBA00022490"/>
    </source>
</evidence>
<evidence type="ECO:0000256" key="9">
    <source>
        <dbReference type="SAM" id="MobiDB-lite"/>
    </source>
</evidence>
<dbReference type="GO" id="GO:0005524">
    <property type="term" value="F:ATP binding"/>
    <property type="evidence" value="ECO:0007669"/>
    <property type="project" value="UniProtKB-UniRule"/>
</dbReference>
<dbReference type="GO" id="GO:0006438">
    <property type="term" value="P:valyl-tRNA aminoacylation"/>
    <property type="evidence" value="ECO:0007669"/>
    <property type="project" value="UniProtKB-UniRule"/>
</dbReference>
<evidence type="ECO:0000256" key="5">
    <source>
        <dbReference type="ARBA" id="ARBA00022917"/>
    </source>
</evidence>
<feature type="region of interest" description="Disordered" evidence="9">
    <location>
        <begin position="502"/>
        <end position="524"/>
    </location>
</feature>
<dbReference type="PANTHER" id="PTHR11946:SF93">
    <property type="entry name" value="VALINE--TRNA LIGASE, CHLOROPLASTIC_MITOCHONDRIAL 2"/>
    <property type="match status" value="1"/>
</dbReference>
<dbReference type="EMBL" id="JACHXG010000006">
    <property type="protein sequence ID" value="MBB3090260.1"/>
    <property type="molecule type" value="Genomic_DNA"/>
</dbReference>
<comment type="similarity">
    <text evidence="8">Belongs to the class-I aminoacyl-tRNA synthetase family. ValS type 2 subfamily.</text>
</comment>
<dbReference type="PANTHER" id="PTHR11946">
    <property type="entry name" value="VALYL-TRNA SYNTHETASES"/>
    <property type="match status" value="1"/>
</dbReference>
<comment type="catalytic activity">
    <reaction evidence="7 8">
        <text>tRNA(Val) + L-valine + ATP = L-valyl-tRNA(Val) + AMP + diphosphate</text>
        <dbReference type="Rhea" id="RHEA:10704"/>
        <dbReference type="Rhea" id="RHEA-COMP:9672"/>
        <dbReference type="Rhea" id="RHEA-COMP:9708"/>
        <dbReference type="ChEBI" id="CHEBI:30616"/>
        <dbReference type="ChEBI" id="CHEBI:33019"/>
        <dbReference type="ChEBI" id="CHEBI:57762"/>
        <dbReference type="ChEBI" id="CHEBI:78442"/>
        <dbReference type="ChEBI" id="CHEBI:78537"/>
        <dbReference type="ChEBI" id="CHEBI:456215"/>
        <dbReference type="EC" id="6.1.1.9"/>
    </reaction>
</comment>
<sequence length="882" mass="98273">MTETTPTQTAPETTTPAEQRVVAVPDKPVLEGLEAKWAERWKDDKTYAFDRTQPRENVYSIDTPPPTVSGSLHVGHVFSYTHPDLIARFQRMNGKSVFYPIGWDDNGLPTERRVQNYFGVRCDPSLPYDPDFTPPEKPDPKRQISISRPNFVELCNQLVVEDEKVFEDLWRTLGLSFDWDQQYTTIGKASQTASQKAFLRNLARGEAYLQEAPTLWDVTFQTAVAQAELEAKDYPGFFHRVAFHRVSTGSTTAVDPVHIETTRPELIPSVVALIAHPDDDRYKDLFGSTVTSPIFGVEIPVLAHEAAEMDKGAGIAMCCTWGDLTDVQWWRELNLPARALIGRDGRFSRETPEWITTEAGIAAYEDLKGKTVHSAREAVVAMIRESGDLVGEPKKTQRMANFYERGDKPLEIVASRQWYITNGGRNPELRERLLARGGELTWLPEHMRHRYDNWVGGLNGDWLISRQRFFGIPFPVWYALDAEGNPDYDKPLLPSEDQLPIDPSTDVPTGYEEAQRGKPGGFQGDPDVMDTWATSSLTPQIAGGWEADPDLFSRVYPMDLCTQSHEIIRTWLFGRIVRAHLEDGTVPWSHAMIAGWILDPDRKKMSKSKGNVVVPTEILEKFGADAVRWRAALTRPGMDSPFDETQMKVGRRLAMKILNASKFVLGNVGATTINPVAITQPVDCALMARLKETITKATDAFTAYDYAGALEASEKFFWEFCDDYLELVKERAYDEDGGLATESARATLATALHVQLRLLAPFLPYVTEEVWSWWQTGSIHTSAWPRELELGTAAAADPAALDAVAATLTGIRGAKSTAKVKMRHPLAKAEVTGPAKLVKDAEAAAADLKRVGNIVGDLFFTVDENATDISVTAELAEVPEQA</sequence>
<dbReference type="InterPro" id="IPR009080">
    <property type="entry name" value="tRNAsynth_Ia_anticodon-bd"/>
</dbReference>
<dbReference type="SUPFAM" id="SSF52374">
    <property type="entry name" value="Nucleotidylyl transferase"/>
    <property type="match status" value="1"/>
</dbReference>
<feature type="short sequence motif" description="'KMSKS' region" evidence="8">
    <location>
        <begin position="604"/>
        <end position="608"/>
    </location>
</feature>
<dbReference type="InterPro" id="IPR033705">
    <property type="entry name" value="Anticodon_Ia_Val"/>
</dbReference>
<dbReference type="InterPro" id="IPR009008">
    <property type="entry name" value="Val/Leu/Ile-tRNA-synth_edit"/>
</dbReference>
<keyword evidence="13" id="KW-1185">Reference proteome</keyword>
<evidence type="ECO:0000313" key="13">
    <source>
        <dbReference type="Proteomes" id="UP000577707"/>
    </source>
</evidence>
<comment type="function">
    <text evidence="8">Catalyzes the attachment of valine to tRNA(Val). As ValRS can inadvertently accommodate and process structurally similar amino acids such as threonine, to avoid such errors, it has a 'posttransfer' editing activity that hydrolyzes mischarged Thr-tRNA(Val) in a tRNA-dependent manner.</text>
</comment>